<evidence type="ECO:0000256" key="2">
    <source>
        <dbReference type="ARBA" id="ARBA00005546"/>
    </source>
</evidence>
<dbReference type="Gene3D" id="3.30.2380.10">
    <property type="entry name" value="CGI121/TPRKB"/>
    <property type="match status" value="1"/>
</dbReference>
<comment type="subcellular location">
    <subcellularLocation>
        <location evidence="1">Nucleus</location>
    </subcellularLocation>
</comment>
<keyword evidence="6 8" id="KW-0539">Nucleus</keyword>
<dbReference type="GO" id="GO:0005634">
    <property type="term" value="C:nucleus"/>
    <property type="evidence" value="ECO:0007669"/>
    <property type="project" value="UniProtKB-SubCell"/>
</dbReference>
<dbReference type="GO" id="GO:0000408">
    <property type="term" value="C:EKC/KEOPS complex"/>
    <property type="evidence" value="ECO:0007669"/>
    <property type="project" value="TreeGrafter"/>
</dbReference>
<reference evidence="9" key="1">
    <citation type="submission" date="2022-10" db="EMBL/GenBank/DDBJ databases">
        <title>Determination and structural analysis of whole genome sequence of Sarocladium strictum F4-1.</title>
        <authorList>
            <person name="Hu L."/>
            <person name="Jiang Y."/>
        </authorList>
    </citation>
    <scope>NUCLEOTIDE SEQUENCE</scope>
    <source>
        <strain evidence="9">F4-1</strain>
    </source>
</reference>
<evidence type="ECO:0000256" key="7">
    <source>
        <dbReference type="ARBA" id="ARBA00025043"/>
    </source>
</evidence>
<gene>
    <name evidence="9" type="ORF">NLU13_1276</name>
</gene>
<dbReference type="PANTHER" id="PTHR15840:SF10">
    <property type="entry name" value="EKC_KEOPS COMPLEX SUBUNIT TPRKB"/>
    <property type="match status" value="1"/>
</dbReference>
<sequence length="197" mass="21841">MSLETLTLEHLPDTHKAHLAFFRNVQNASFLHEQLLARNADFEYAFIDASVIISRLQVLSAVFRATTTLVHGTLKTPNVHSEVVASLTSSNNIAEAYRRFGVSPATRDLIVVKVTFPSATSPEPSSAESVWSHLKEHVLGEAADLTDEALVAITDLSKIRKYYKLNGLNWLDSVEDERARRKELESLILGGMALRGI</sequence>
<keyword evidence="10" id="KW-1185">Reference proteome</keyword>
<organism evidence="9 10">
    <name type="scientific">Sarocladium strictum</name>
    <name type="common">Black bundle disease fungus</name>
    <name type="synonym">Acremonium strictum</name>
    <dbReference type="NCBI Taxonomy" id="5046"/>
    <lineage>
        <taxon>Eukaryota</taxon>
        <taxon>Fungi</taxon>
        <taxon>Dikarya</taxon>
        <taxon>Ascomycota</taxon>
        <taxon>Pezizomycotina</taxon>
        <taxon>Sordariomycetes</taxon>
        <taxon>Hypocreomycetidae</taxon>
        <taxon>Hypocreales</taxon>
        <taxon>Sarocladiaceae</taxon>
        <taxon>Sarocladium</taxon>
    </lineage>
</organism>
<evidence type="ECO:0000313" key="10">
    <source>
        <dbReference type="Proteomes" id="UP001175261"/>
    </source>
</evidence>
<comment type="function">
    <text evidence="7">Component of the EKC/KEOPS complex that is required for the formation of a threonylcarbamoyl group on adenosine at position 37 (t(6)A37) in tRNAs that read codons beginning with adenine. The complex is probably involved in the transfer of the threonylcarbamoyl moiety of threonylcarbamoyl-AMP (TC-AMP) to the N6 group of A37. CGI121 acts as an allosteric effector that regulates the t(6)A activity of the complex. The EKC/KEOPS complex also promotes both telomere uncapping and telomere elongation. The complex is required for efficient recruitment of transcriptional coactivators. CGI121 is not required for tRNA modification.</text>
</comment>
<dbReference type="Pfam" id="PF08617">
    <property type="entry name" value="CGI-121"/>
    <property type="match status" value="1"/>
</dbReference>
<keyword evidence="5" id="KW-0819">tRNA processing</keyword>
<accession>A0AA39GQN1</accession>
<evidence type="ECO:0000256" key="1">
    <source>
        <dbReference type="ARBA" id="ARBA00004123"/>
    </source>
</evidence>
<comment type="caution">
    <text evidence="9">The sequence shown here is derived from an EMBL/GenBank/DDBJ whole genome shotgun (WGS) entry which is preliminary data.</text>
</comment>
<evidence type="ECO:0000313" key="9">
    <source>
        <dbReference type="EMBL" id="KAK0391777.1"/>
    </source>
</evidence>
<dbReference type="InterPro" id="IPR013926">
    <property type="entry name" value="CGI121/TPRKB"/>
</dbReference>
<evidence type="ECO:0000256" key="4">
    <source>
        <dbReference type="ARBA" id="ARBA00016009"/>
    </source>
</evidence>
<dbReference type="GO" id="GO:0005829">
    <property type="term" value="C:cytosol"/>
    <property type="evidence" value="ECO:0007669"/>
    <property type="project" value="TreeGrafter"/>
</dbReference>
<evidence type="ECO:0000256" key="3">
    <source>
        <dbReference type="ARBA" id="ARBA00015316"/>
    </source>
</evidence>
<dbReference type="InterPro" id="IPR036504">
    <property type="entry name" value="CGI121/TPRKB_sf"/>
</dbReference>
<evidence type="ECO:0000256" key="6">
    <source>
        <dbReference type="ARBA" id="ARBA00023242"/>
    </source>
</evidence>
<dbReference type="EMBL" id="JAPDFR010000001">
    <property type="protein sequence ID" value="KAK0391777.1"/>
    <property type="molecule type" value="Genomic_DNA"/>
</dbReference>
<dbReference type="SUPFAM" id="SSF143870">
    <property type="entry name" value="PF0523-like"/>
    <property type="match status" value="1"/>
</dbReference>
<dbReference type="AlphaFoldDB" id="A0AA39GQN1"/>
<proteinExistence type="inferred from homology"/>
<protein>
    <recommendedName>
        <fullName evidence="4">EKC/KEOPS complex subunit CGI121</fullName>
    </recommendedName>
    <alternativeName>
        <fullName evidence="3">EKC/KEOPS complex subunit cgi121</fullName>
    </alternativeName>
</protein>
<comment type="similarity">
    <text evidence="2 8">Belongs to the CGI121/TPRKB family.</text>
</comment>
<evidence type="ECO:0000256" key="8">
    <source>
        <dbReference type="RuleBase" id="RU004398"/>
    </source>
</evidence>
<dbReference type="Proteomes" id="UP001175261">
    <property type="component" value="Unassembled WGS sequence"/>
</dbReference>
<evidence type="ECO:0000256" key="5">
    <source>
        <dbReference type="ARBA" id="ARBA00022694"/>
    </source>
</evidence>
<dbReference type="GO" id="GO:0002949">
    <property type="term" value="P:tRNA threonylcarbamoyladenosine modification"/>
    <property type="evidence" value="ECO:0007669"/>
    <property type="project" value="TreeGrafter"/>
</dbReference>
<name>A0AA39GQN1_SARSR</name>
<dbReference type="PANTHER" id="PTHR15840">
    <property type="entry name" value="CGI-121 FAMILY MEMBER"/>
    <property type="match status" value="1"/>
</dbReference>